<evidence type="ECO:0000256" key="1">
    <source>
        <dbReference type="SAM" id="Phobius"/>
    </source>
</evidence>
<gene>
    <name evidence="3" type="ORF">AUJ95_01620</name>
</gene>
<comment type="caution">
    <text evidence="3">The sequence shown here is derived from an EMBL/GenBank/DDBJ whole genome shotgun (WGS) entry which is preliminary data.</text>
</comment>
<feature type="transmembrane region" description="Helical" evidence="1">
    <location>
        <begin position="406"/>
        <end position="424"/>
    </location>
</feature>
<dbReference type="Gene3D" id="1.10.3210.10">
    <property type="entry name" value="Hypothetical protein af1432"/>
    <property type="match status" value="1"/>
</dbReference>
<feature type="transmembrane region" description="Helical" evidence="1">
    <location>
        <begin position="340"/>
        <end position="356"/>
    </location>
</feature>
<accession>A0A1J5ECN1</accession>
<evidence type="ECO:0000259" key="2">
    <source>
        <dbReference type="PROSITE" id="PS51831"/>
    </source>
</evidence>
<feature type="transmembrane region" description="Helical" evidence="1">
    <location>
        <begin position="309"/>
        <end position="328"/>
    </location>
</feature>
<dbReference type="Pfam" id="PF07697">
    <property type="entry name" value="7TMR-HDED"/>
    <property type="match status" value="1"/>
</dbReference>
<organism evidence="3 4">
    <name type="scientific">Candidatus Desantisbacteria bacterium CG2_30_40_21</name>
    <dbReference type="NCBI Taxonomy" id="1817895"/>
    <lineage>
        <taxon>Bacteria</taxon>
        <taxon>Candidatus Desantisiibacteriota</taxon>
    </lineage>
</organism>
<name>A0A1J5ECN1_9BACT</name>
<evidence type="ECO:0000313" key="4">
    <source>
        <dbReference type="Proteomes" id="UP000183085"/>
    </source>
</evidence>
<dbReference type="NCBIfam" id="TIGR00277">
    <property type="entry name" value="HDIG"/>
    <property type="match status" value="1"/>
</dbReference>
<feature type="transmembrane region" description="Helical" evidence="1">
    <location>
        <begin position="431"/>
        <end position="451"/>
    </location>
</feature>
<evidence type="ECO:0000313" key="3">
    <source>
        <dbReference type="EMBL" id="OIP42586.1"/>
    </source>
</evidence>
<proteinExistence type="predicted"/>
<feature type="domain" description="HD" evidence="2">
    <location>
        <begin position="518"/>
        <end position="662"/>
    </location>
</feature>
<protein>
    <recommendedName>
        <fullName evidence="2">HD domain-containing protein</fullName>
    </recommendedName>
</protein>
<dbReference type="SUPFAM" id="SSF109604">
    <property type="entry name" value="HD-domain/PDEase-like"/>
    <property type="match status" value="1"/>
</dbReference>
<dbReference type="PROSITE" id="PS51831">
    <property type="entry name" value="HD"/>
    <property type="match status" value="1"/>
</dbReference>
<dbReference type="InterPro" id="IPR003607">
    <property type="entry name" value="HD/PDEase_dom"/>
</dbReference>
<dbReference type="InterPro" id="IPR011621">
    <property type="entry name" value="Metal-dep_PHydrolase_7TM_intra"/>
</dbReference>
<dbReference type="InterPro" id="IPR006674">
    <property type="entry name" value="HD_domain"/>
</dbReference>
<dbReference type="STRING" id="1817895.AUJ95_01620"/>
<keyword evidence="1" id="KW-0472">Membrane</keyword>
<dbReference type="AlphaFoldDB" id="A0A1J5ECN1"/>
<dbReference type="SMART" id="SM00471">
    <property type="entry name" value="HDc"/>
    <property type="match status" value="1"/>
</dbReference>
<dbReference type="InterPro" id="IPR011624">
    <property type="entry name" value="Metal-dep_PHydrolase_7TM_extra"/>
</dbReference>
<reference evidence="3 4" key="1">
    <citation type="journal article" date="2016" name="Environ. Microbiol.">
        <title>Genomic resolution of a cold subsurface aquifer community provides metabolic insights for novel microbes adapted to high CO concentrations.</title>
        <authorList>
            <person name="Probst A.J."/>
            <person name="Castelle C.J."/>
            <person name="Singh A."/>
            <person name="Brown C.T."/>
            <person name="Anantharaman K."/>
            <person name="Sharon I."/>
            <person name="Hug L.A."/>
            <person name="Burstein D."/>
            <person name="Emerson J.B."/>
            <person name="Thomas B.C."/>
            <person name="Banfield J.F."/>
        </authorList>
    </citation>
    <scope>NUCLEOTIDE SEQUENCE [LARGE SCALE GENOMIC DNA]</scope>
    <source>
        <strain evidence="3">CG2_30_40_21</strain>
    </source>
</reference>
<dbReference type="InterPro" id="IPR052722">
    <property type="entry name" value="PgpH_phosphodiesterase"/>
</dbReference>
<dbReference type="PANTHER" id="PTHR36442:SF1">
    <property type="entry name" value="CYCLIC-DI-AMP PHOSPHODIESTERASE PGPH"/>
    <property type="match status" value="1"/>
</dbReference>
<dbReference type="InterPro" id="IPR006675">
    <property type="entry name" value="HDIG_dom"/>
</dbReference>
<dbReference type="Proteomes" id="UP000183085">
    <property type="component" value="Unassembled WGS sequence"/>
</dbReference>
<keyword evidence="1" id="KW-1133">Transmembrane helix</keyword>
<feature type="transmembrane region" description="Helical" evidence="1">
    <location>
        <begin position="463"/>
        <end position="485"/>
    </location>
</feature>
<dbReference type="CDD" id="cd00077">
    <property type="entry name" value="HDc"/>
    <property type="match status" value="1"/>
</dbReference>
<dbReference type="PANTHER" id="PTHR36442">
    <property type="entry name" value="CYCLIC-DI-AMP PHOSPHODIESTERASE PGPH"/>
    <property type="match status" value="1"/>
</dbReference>
<dbReference type="Pfam" id="PF07698">
    <property type="entry name" value="7TM-7TMR_HD"/>
    <property type="match status" value="1"/>
</dbReference>
<keyword evidence="1" id="KW-0812">Transmembrane</keyword>
<sequence>MPRRLLKGFPTIKKTRYNFKTSRLFILLGFLLGLTMLLSPTTILPQYPKEGKFSQENIKSPYTFYYEDRDATVLKQKEAASISMPVYSLDITGITATLKEVSEFFTVVGKIRQDEEVKPTQIPEAVKEKIKNLNISDESLQVIVRYPKLFEIESDVCGILRAALEYGVTAIPVERVMGHVSENILLQVISASGISEKTITKQEFSGFLFKDKIESLDDFSFLYPKTLASHGVRQDMFELLMNYLPSNLTYNQKATEKNIKDTVKNISPVMICVEKGEKIVGDGDRVDRIVAVKLKELSKQYTTTNTNTMLGFLVLLYSLIILVAGYLYKYQPDMASTKNLLMLGAIILLSMVMGKIMLHFDLPIYALPMAAISIILAILFNEELAVFITLFLSILMGFLVGGRFEFVLFFLAGGLSAIYTISASSRMLRDILRLGIIIAIANAIIIIGYAIVKQDVMNIGQDIFWGCLINAGLSTMLAIVGLLYMEKLFNVTTNFKLFELSDVNTPLLKKLLLEAPGTYHHCLLVGNLAEAAATEVRANAILCRVGGYYHDIGKIIRPSYFAENQTGENKHDDINPSLSASVIKSHIKDGMEIAREYHLPSKVIDIVQQHHGTTLLTFFYQAQKQRQEEDVVVSMSEFRYPGPKPQHKEAAIVMLSDSVEAASRSLPKPTAARIEEMVKKVIDNYFTDGEFDECDLTLKELTKIGNILTRLLTTMYHSRIEYPEEEEEGREKVLGDRR</sequence>
<dbReference type="Pfam" id="PF01966">
    <property type="entry name" value="HD"/>
    <property type="match status" value="1"/>
</dbReference>
<dbReference type="EMBL" id="MNYI01000045">
    <property type="protein sequence ID" value="OIP42586.1"/>
    <property type="molecule type" value="Genomic_DNA"/>
</dbReference>